<keyword evidence="1" id="KW-0597">Phosphoprotein</keyword>
<keyword evidence="4" id="KW-1185">Reference proteome</keyword>
<dbReference type="PANTHER" id="PTHR44520">
    <property type="entry name" value="RESPONSE REGULATOR RCP1-RELATED"/>
    <property type="match status" value="1"/>
</dbReference>
<accession>A0A2N3HIJ3</accession>
<dbReference type="GO" id="GO:0000160">
    <property type="term" value="P:phosphorelay signal transduction system"/>
    <property type="evidence" value="ECO:0007669"/>
    <property type="project" value="InterPro"/>
</dbReference>
<comment type="caution">
    <text evidence="3">The sequence shown here is derived from an EMBL/GenBank/DDBJ whole genome shotgun (WGS) entry which is preliminary data.</text>
</comment>
<dbReference type="PROSITE" id="PS50110">
    <property type="entry name" value="RESPONSE_REGULATORY"/>
    <property type="match status" value="1"/>
</dbReference>
<protein>
    <submittedName>
        <fullName evidence="3">Response regulator</fullName>
    </submittedName>
</protein>
<sequence length="151" mass="17376">MAYTHINILLADDDKDDCLLFIEALDELQLQTTLTLVHDGEQLMQLLLKNSKNIFDVLFLDLNMPRKNGFACFEEIKNNDKLKSLPVIIFSTSCDRSVADQFYKKGAHHYICKPADFSELRKIIQKALLLISEKNSSQPPKEKYLLRSLKS</sequence>
<evidence type="ECO:0000313" key="3">
    <source>
        <dbReference type="EMBL" id="PKQ44771.1"/>
    </source>
</evidence>
<dbReference type="OrthoDB" id="7631574at2"/>
<dbReference type="Pfam" id="PF00072">
    <property type="entry name" value="Response_reg"/>
    <property type="match status" value="1"/>
</dbReference>
<dbReference type="Proteomes" id="UP000233435">
    <property type="component" value="Unassembled WGS sequence"/>
</dbReference>
<dbReference type="SUPFAM" id="SSF52172">
    <property type="entry name" value="CheY-like"/>
    <property type="match status" value="1"/>
</dbReference>
<dbReference type="InterPro" id="IPR001789">
    <property type="entry name" value="Sig_transdc_resp-reg_receiver"/>
</dbReference>
<evidence type="ECO:0000313" key="4">
    <source>
        <dbReference type="Proteomes" id="UP000233435"/>
    </source>
</evidence>
<dbReference type="InterPro" id="IPR011006">
    <property type="entry name" value="CheY-like_superfamily"/>
</dbReference>
<dbReference type="RefSeq" id="WP_106660065.1">
    <property type="nucleotide sequence ID" value="NZ_PJEO01000042.1"/>
</dbReference>
<organism evidence="3 4">
    <name type="scientific">Confluentibacter flavum</name>
    <dbReference type="NCBI Taxonomy" id="1909700"/>
    <lineage>
        <taxon>Bacteria</taxon>
        <taxon>Pseudomonadati</taxon>
        <taxon>Bacteroidota</taxon>
        <taxon>Flavobacteriia</taxon>
        <taxon>Flavobacteriales</taxon>
        <taxon>Flavobacteriaceae</taxon>
        <taxon>Confluentibacter</taxon>
    </lineage>
</organism>
<feature type="domain" description="Response regulatory" evidence="2">
    <location>
        <begin position="7"/>
        <end position="128"/>
    </location>
</feature>
<feature type="modified residue" description="4-aspartylphosphate" evidence="1">
    <location>
        <position position="61"/>
    </location>
</feature>
<dbReference type="SMART" id="SM00448">
    <property type="entry name" value="REC"/>
    <property type="match status" value="1"/>
</dbReference>
<evidence type="ECO:0000256" key="1">
    <source>
        <dbReference type="PROSITE-ProRule" id="PRU00169"/>
    </source>
</evidence>
<reference evidence="3 4" key="1">
    <citation type="submission" date="2017-12" db="EMBL/GenBank/DDBJ databases">
        <title>Confluentibacter flavum sp. nov., isolated from the saline lake.</title>
        <authorList>
            <person name="Yu L."/>
        </authorList>
    </citation>
    <scope>NUCLEOTIDE SEQUENCE [LARGE SCALE GENOMIC DNA]</scope>
    <source>
        <strain evidence="3 4">3B</strain>
    </source>
</reference>
<proteinExistence type="predicted"/>
<dbReference type="InterPro" id="IPR052893">
    <property type="entry name" value="TCS_response_regulator"/>
</dbReference>
<name>A0A2N3HIJ3_9FLAO</name>
<dbReference type="AlphaFoldDB" id="A0A2N3HIJ3"/>
<dbReference type="PANTHER" id="PTHR44520:SF2">
    <property type="entry name" value="RESPONSE REGULATOR RCP1"/>
    <property type="match status" value="1"/>
</dbReference>
<dbReference type="Gene3D" id="3.40.50.2300">
    <property type="match status" value="1"/>
</dbReference>
<dbReference type="EMBL" id="PJEO01000042">
    <property type="protein sequence ID" value="PKQ44771.1"/>
    <property type="molecule type" value="Genomic_DNA"/>
</dbReference>
<evidence type="ECO:0000259" key="2">
    <source>
        <dbReference type="PROSITE" id="PS50110"/>
    </source>
</evidence>
<gene>
    <name evidence="3" type="ORF">CSW08_11690</name>
</gene>